<name>A0ABV2AHP7_9EUKA</name>
<evidence type="ECO:0000313" key="1">
    <source>
        <dbReference type="EMBL" id="MES1919218.1"/>
    </source>
</evidence>
<evidence type="ECO:0000313" key="2">
    <source>
        <dbReference type="Proteomes" id="UP001439008"/>
    </source>
</evidence>
<dbReference type="EMBL" id="JBDODL010000228">
    <property type="protein sequence ID" value="MES1919218.1"/>
    <property type="molecule type" value="Genomic_DNA"/>
</dbReference>
<comment type="caution">
    <text evidence="1">The sequence shown here is derived from an EMBL/GenBank/DDBJ whole genome shotgun (WGS) entry which is preliminary data.</text>
</comment>
<keyword evidence="2" id="KW-1185">Reference proteome</keyword>
<reference evidence="1 2" key="1">
    <citation type="journal article" date="2024" name="BMC Biol.">
        <title>Comparative genomics of Ascetosporea gives new insight into the evolutionary basis for animal parasitism in Rhizaria.</title>
        <authorList>
            <person name="Hiltunen Thoren M."/>
            <person name="Onut-Brannstrom I."/>
            <person name="Alfjorden A."/>
            <person name="Peckova H."/>
            <person name="Swords F."/>
            <person name="Hooper C."/>
            <person name="Holzer A.S."/>
            <person name="Bass D."/>
            <person name="Burki F."/>
        </authorList>
    </citation>
    <scope>NUCLEOTIDE SEQUENCE [LARGE SCALE GENOMIC DNA]</scope>
    <source>
        <strain evidence="1">20-A016</strain>
    </source>
</reference>
<proteinExistence type="predicted"/>
<sequence>LSRKMYETLQSQIFEQRSNYQKMKSLVKADFPYLSDLHIQFCSVSHHSPGIGLETAANIARDRKIVLKLSLNNFSSAVKANLRALFPDLIKENVIELKCEEMATKNSNKHRAMELLSKMVHEAVLLEQTGQPSSIGEYAAKLETLENSEYIKKESICSQLRKSAERAKVVKINKTKIAKLAEMALKALNKLQGEEQTRKDIEKWQKLKNLSDNDIALLSQMRTTKNFKRER</sequence>
<organism evidence="1 2">
    <name type="scientific">Bonamia ostreae</name>
    <dbReference type="NCBI Taxonomy" id="126728"/>
    <lineage>
        <taxon>Eukaryota</taxon>
        <taxon>Sar</taxon>
        <taxon>Rhizaria</taxon>
        <taxon>Endomyxa</taxon>
        <taxon>Ascetosporea</taxon>
        <taxon>Haplosporida</taxon>
        <taxon>Bonamia</taxon>
    </lineage>
</organism>
<gene>
    <name evidence="1" type="ORF">MHBO_001079</name>
</gene>
<feature type="non-terminal residue" evidence="1">
    <location>
        <position position="1"/>
    </location>
</feature>
<protein>
    <submittedName>
        <fullName evidence="1">Uncharacterized protein</fullName>
    </submittedName>
</protein>
<dbReference type="Proteomes" id="UP001439008">
    <property type="component" value="Unassembled WGS sequence"/>
</dbReference>
<accession>A0ABV2AHP7</accession>